<dbReference type="InParanoid" id="A0A0C3DSH8"/>
<evidence type="ECO:0000256" key="1">
    <source>
        <dbReference type="SAM" id="MobiDB-lite"/>
    </source>
</evidence>
<name>A0A0C3DSH8_OIDMZ</name>
<organism evidence="2 3">
    <name type="scientific">Oidiodendron maius (strain Zn)</name>
    <dbReference type="NCBI Taxonomy" id="913774"/>
    <lineage>
        <taxon>Eukaryota</taxon>
        <taxon>Fungi</taxon>
        <taxon>Dikarya</taxon>
        <taxon>Ascomycota</taxon>
        <taxon>Pezizomycotina</taxon>
        <taxon>Leotiomycetes</taxon>
        <taxon>Leotiomycetes incertae sedis</taxon>
        <taxon>Myxotrichaceae</taxon>
        <taxon>Oidiodendron</taxon>
    </lineage>
</organism>
<evidence type="ECO:0000313" key="2">
    <source>
        <dbReference type="EMBL" id="KIN05023.1"/>
    </source>
</evidence>
<keyword evidence="3" id="KW-1185">Reference proteome</keyword>
<protein>
    <submittedName>
        <fullName evidence="2">Uncharacterized protein</fullName>
    </submittedName>
</protein>
<accession>A0A0C3DSH8</accession>
<dbReference type="Proteomes" id="UP000054321">
    <property type="component" value="Unassembled WGS sequence"/>
</dbReference>
<dbReference type="AlphaFoldDB" id="A0A0C3DSH8"/>
<sequence>MVPDLALSGIWRRWSGALVQLGSEQSGLTLPFQASPGQSQTFLQLDNRAGLWHSMISVAPMTLVAKELVRRRTVTGTSSWLNPAKLAELKATGILDKEMDQLESDGKTGDSWPWIIKEVIESGPQRGEEYWVNYRQFPDGCANNKSPEDTKAGYLASAEARAARERKEAAERDARL</sequence>
<gene>
    <name evidence="2" type="ORF">OIDMADRAFT_142803</name>
</gene>
<proteinExistence type="predicted"/>
<reference evidence="2 3" key="1">
    <citation type="submission" date="2014-04" db="EMBL/GenBank/DDBJ databases">
        <authorList>
            <consortium name="DOE Joint Genome Institute"/>
            <person name="Kuo A."/>
            <person name="Martino E."/>
            <person name="Perotto S."/>
            <person name="Kohler A."/>
            <person name="Nagy L.G."/>
            <person name="Floudas D."/>
            <person name="Copeland A."/>
            <person name="Barry K.W."/>
            <person name="Cichocki N."/>
            <person name="Veneault-Fourrey C."/>
            <person name="LaButti K."/>
            <person name="Lindquist E.A."/>
            <person name="Lipzen A."/>
            <person name="Lundell T."/>
            <person name="Morin E."/>
            <person name="Murat C."/>
            <person name="Sun H."/>
            <person name="Tunlid A."/>
            <person name="Henrissat B."/>
            <person name="Grigoriev I.V."/>
            <person name="Hibbett D.S."/>
            <person name="Martin F."/>
            <person name="Nordberg H.P."/>
            <person name="Cantor M.N."/>
            <person name="Hua S.X."/>
        </authorList>
    </citation>
    <scope>NUCLEOTIDE SEQUENCE [LARGE SCALE GENOMIC DNA]</scope>
    <source>
        <strain evidence="2 3">Zn</strain>
    </source>
</reference>
<feature type="compositionally biased region" description="Basic and acidic residues" evidence="1">
    <location>
        <begin position="161"/>
        <end position="176"/>
    </location>
</feature>
<dbReference type="EMBL" id="KN832872">
    <property type="protein sequence ID" value="KIN05023.1"/>
    <property type="molecule type" value="Genomic_DNA"/>
</dbReference>
<feature type="region of interest" description="Disordered" evidence="1">
    <location>
        <begin position="141"/>
        <end position="176"/>
    </location>
</feature>
<dbReference type="HOGENOM" id="CLU_1525631_0_0_1"/>
<evidence type="ECO:0000313" key="3">
    <source>
        <dbReference type="Proteomes" id="UP000054321"/>
    </source>
</evidence>
<reference evidence="3" key="2">
    <citation type="submission" date="2015-01" db="EMBL/GenBank/DDBJ databases">
        <title>Evolutionary Origins and Diversification of the Mycorrhizal Mutualists.</title>
        <authorList>
            <consortium name="DOE Joint Genome Institute"/>
            <consortium name="Mycorrhizal Genomics Consortium"/>
            <person name="Kohler A."/>
            <person name="Kuo A."/>
            <person name="Nagy L.G."/>
            <person name="Floudas D."/>
            <person name="Copeland A."/>
            <person name="Barry K.W."/>
            <person name="Cichocki N."/>
            <person name="Veneault-Fourrey C."/>
            <person name="LaButti K."/>
            <person name="Lindquist E.A."/>
            <person name="Lipzen A."/>
            <person name="Lundell T."/>
            <person name="Morin E."/>
            <person name="Murat C."/>
            <person name="Riley R."/>
            <person name="Ohm R."/>
            <person name="Sun H."/>
            <person name="Tunlid A."/>
            <person name="Henrissat B."/>
            <person name="Grigoriev I.V."/>
            <person name="Hibbett D.S."/>
            <person name="Martin F."/>
        </authorList>
    </citation>
    <scope>NUCLEOTIDE SEQUENCE [LARGE SCALE GENOMIC DNA]</scope>
    <source>
        <strain evidence="3">Zn</strain>
    </source>
</reference>